<dbReference type="PANTHER" id="PTHR43656:SF2">
    <property type="entry name" value="BINDING OXIDOREDUCTASE, PUTATIVE (AFU_ORTHOLOGUE AFUA_2G08260)-RELATED"/>
    <property type="match status" value="1"/>
</dbReference>
<organism evidence="4 5">
    <name type="scientific">Diploscapter pachys</name>
    <dbReference type="NCBI Taxonomy" id="2018661"/>
    <lineage>
        <taxon>Eukaryota</taxon>
        <taxon>Metazoa</taxon>
        <taxon>Ecdysozoa</taxon>
        <taxon>Nematoda</taxon>
        <taxon>Chromadorea</taxon>
        <taxon>Rhabditida</taxon>
        <taxon>Rhabditina</taxon>
        <taxon>Rhabditomorpha</taxon>
        <taxon>Rhabditoidea</taxon>
        <taxon>Rhabditidae</taxon>
        <taxon>Diploscapter</taxon>
    </lineage>
</organism>
<proteinExistence type="predicted"/>
<accession>A0A2A2KEX9</accession>
<dbReference type="OrthoDB" id="1663137at2759"/>
<gene>
    <name evidence="4" type="ORF">WR25_24973</name>
</gene>
<dbReference type="Gene3D" id="3.20.20.70">
    <property type="entry name" value="Aldolase class I"/>
    <property type="match status" value="1"/>
</dbReference>
<protein>
    <recommendedName>
        <fullName evidence="3">NADH:flavin oxidoreductase/NADH oxidase N-terminal domain-containing protein</fullName>
    </recommendedName>
</protein>
<evidence type="ECO:0000256" key="1">
    <source>
        <dbReference type="ARBA" id="ARBA00022630"/>
    </source>
</evidence>
<evidence type="ECO:0000259" key="3">
    <source>
        <dbReference type="Pfam" id="PF00724"/>
    </source>
</evidence>
<dbReference type="GO" id="GO:0016491">
    <property type="term" value="F:oxidoreductase activity"/>
    <property type="evidence" value="ECO:0007669"/>
    <property type="project" value="UniProtKB-KW"/>
</dbReference>
<dbReference type="GO" id="GO:0010181">
    <property type="term" value="F:FMN binding"/>
    <property type="evidence" value="ECO:0007669"/>
    <property type="project" value="InterPro"/>
</dbReference>
<dbReference type="STRING" id="2018661.A0A2A2KEX9"/>
<keyword evidence="1" id="KW-0285">Flavoprotein</keyword>
<dbReference type="Pfam" id="PF00724">
    <property type="entry name" value="Oxidored_FMN"/>
    <property type="match status" value="1"/>
</dbReference>
<evidence type="ECO:0000256" key="2">
    <source>
        <dbReference type="ARBA" id="ARBA00023002"/>
    </source>
</evidence>
<keyword evidence="5" id="KW-1185">Reference proteome</keyword>
<evidence type="ECO:0000313" key="4">
    <source>
        <dbReference type="EMBL" id="PAV72467.1"/>
    </source>
</evidence>
<name>A0A2A2KEX9_9BILA</name>
<feature type="domain" description="NADH:flavin oxidoreductase/NADH oxidase N-terminal" evidence="3">
    <location>
        <begin position="50"/>
        <end position="383"/>
    </location>
</feature>
<dbReference type="PANTHER" id="PTHR43656">
    <property type="entry name" value="BINDING OXIDOREDUCTASE, PUTATIVE (AFU_ORTHOLOGUE AFUA_2G08260)-RELATED"/>
    <property type="match status" value="1"/>
</dbReference>
<dbReference type="InterPro" id="IPR001155">
    <property type="entry name" value="OxRdtase_FMN_N"/>
</dbReference>
<sequence>MMSGLRNHPNVQPNLRVNADFLAGSGLDLKVDFKANVCGTNFVEVTPMDVFSPLTLPNGAVIPNRIAKAAMEENMADANHAPSDRLMRLYEAWAQGGAGLLISGNVMVDNRAMTGPGGVVLEDDRHLERFRQWAAIGRSKGAQFWLQINHPGRQMPASLGQETWGPSAVALDLGSMSRHFSTPRAMTHEVIEDVIRRFANTARLGEQAGFSGVEIHAAHGYLISQFLSPLSNQRTDQWGGTLENRARLLLEVVKAVRAVVSPGFAVAVKLNSADFQRGGFSADDARQVVVLLNELAVDLVELSGGSYEAPAMQGQARDGRTLAREAYFLEFARDIRTVAKMPVMVTGGIRRRPVAEQVVHSGVDMVGIGTALAIAPALPRDWQAGEEAVPELRPITWKNKALASLGNMAMVKFQLRRLSEAKAPDPQVAPWWALLRQQLSDAARARQYRRHMARQ</sequence>
<evidence type="ECO:0000313" key="5">
    <source>
        <dbReference type="Proteomes" id="UP000218231"/>
    </source>
</evidence>
<keyword evidence="2" id="KW-0560">Oxidoreductase</keyword>
<comment type="caution">
    <text evidence="4">The sequence shown here is derived from an EMBL/GenBank/DDBJ whole genome shotgun (WGS) entry which is preliminary data.</text>
</comment>
<dbReference type="SUPFAM" id="SSF51395">
    <property type="entry name" value="FMN-linked oxidoreductases"/>
    <property type="match status" value="1"/>
</dbReference>
<dbReference type="EMBL" id="LIAE01008782">
    <property type="protein sequence ID" value="PAV72467.1"/>
    <property type="molecule type" value="Genomic_DNA"/>
</dbReference>
<dbReference type="CDD" id="cd04733">
    <property type="entry name" value="OYE_like_2_FMN"/>
    <property type="match status" value="1"/>
</dbReference>
<dbReference type="Proteomes" id="UP000218231">
    <property type="component" value="Unassembled WGS sequence"/>
</dbReference>
<reference evidence="4 5" key="1">
    <citation type="journal article" date="2017" name="Curr. Biol.">
        <title>Genome architecture and evolution of a unichromosomal asexual nematode.</title>
        <authorList>
            <person name="Fradin H."/>
            <person name="Zegar C."/>
            <person name="Gutwein M."/>
            <person name="Lucas J."/>
            <person name="Kovtun M."/>
            <person name="Corcoran D."/>
            <person name="Baugh L.R."/>
            <person name="Kiontke K."/>
            <person name="Gunsalus K."/>
            <person name="Fitch D.H."/>
            <person name="Piano F."/>
        </authorList>
    </citation>
    <scope>NUCLEOTIDE SEQUENCE [LARGE SCALE GENOMIC DNA]</scope>
    <source>
        <strain evidence="4">PF1309</strain>
    </source>
</reference>
<dbReference type="AlphaFoldDB" id="A0A2A2KEX9"/>
<dbReference type="InterPro" id="IPR051799">
    <property type="entry name" value="NADH_flavin_oxidoreductase"/>
</dbReference>
<dbReference type="InterPro" id="IPR013785">
    <property type="entry name" value="Aldolase_TIM"/>
</dbReference>